<evidence type="ECO:0000256" key="9">
    <source>
        <dbReference type="ARBA" id="ARBA00066573"/>
    </source>
</evidence>
<dbReference type="SUPFAM" id="SSF53383">
    <property type="entry name" value="PLP-dependent transferases"/>
    <property type="match status" value="1"/>
</dbReference>
<comment type="cofactor">
    <cofactor evidence="1">
        <name>pyridoxal 5'-phosphate</name>
        <dbReference type="ChEBI" id="CHEBI:597326"/>
    </cofactor>
</comment>
<dbReference type="GO" id="GO:0006545">
    <property type="term" value="P:glycine biosynthetic process"/>
    <property type="evidence" value="ECO:0007669"/>
    <property type="project" value="TreeGrafter"/>
</dbReference>
<comment type="similarity">
    <text evidence="2">Belongs to the threonine aldolase family.</text>
</comment>
<feature type="domain" description="Aromatic amino acid beta-eliminating lyase/threonine aldolase" evidence="10">
    <location>
        <begin position="15"/>
        <end position="301"/>
    </location>
</feature>
<dbReference type="GO" id="GO:0000287">
    <property type="term" value="F:magnesium ion binding"/>
    <property type="evidence" value="ECO:0007669"/>
    <property type="project" value="InterPro"/>
</dbReference>
<comment type="pathway">
    <text evidence="8">Amino-acid degradation; L-threonine degradation via aldolase pathway; acetaldehyde and glycine from L-threonine: step 1/1.</text>
</comment>
<feature type="domain" description="4'-phosphopantetheinyl transferase" evidence="11">
    <location>
        <begin position="466"/>
        <end position="532"/>
    </location>
</feature>
<dbReference type="Proteomes" id="UP001202479">
    <property type="component" value="Unassembled WGS sequence"/>
</dbReference>
<dbReference type="InterPro" id="IPR015422">
    <property type="entry name" value="PyrdxlP-dep_Trfase_small"/>
</dbReference>
<dbReference type="InterPro" id="IPR001597">
    <property type="entry name" value="ArAA_b-elim_lyase/Thr_aldolase"/>
</dbReference>
<organism evidence="12 13">
    <name type="scientific">Candida oxycetoniae</name>
    <dbReference type="NCBI Taxonomy" id="497107"/>
    <lineage>
        <taxon>Eukaryota</taxon>
        <taxon>Fungi</taxon>
        <taxon>Dikarya</taxon>
        <taxon>Ascomycota</taxon>
        <taxon>Saccharomycotina</taxon>
        <taxon>Pichiomycetes</taxon>
        <taxon>Debaryomycetaceae</taxon>
        <taxon>Candida/Lodderomyces clade</taxon>
        <taxon>Candida</taxon>
    </lineage>
</organism>
<dbReference type="FunFam" id="3.40.640.10:FF:000030">
    <property type="entry name" value="Low-specificity L-threonine aldolase"/>
    <property type="match status" value="1"/>
</dbReference>
<dbReference type="InterPro" id="IPR023603">
    <property type="entry name" value="Low_specificity_L-TA-like"/>
</dbReference>
<dbReference type="Gene3D" id="3.40.640.10">
    <property type="entry name" value="Type I PLP-dependent aspartate aminotransferase-like (Major domain)"/>
    <property type="match status" value="1"/>
</dbReference>
<dbReference type="Gene3D" id="3.90.470.20">
    <property type="entry name" value="4'-phosphopantetheinyl transferase domain"/>
    <property type="match status" value="2"/>
</dbReference>
<reference evidence="12" key="1">
    <citation type="journal article" date="2022" name="DNA Res.">
        <title>Genome analysis of five recently described species of the CUG-Ser clade uncovers Candida theae as a new hybrid lineage with pathogenic potential in the Candida parapsilosis species complex.</title>
        <authorList>
            <person name="Mixao V."/>
            <person name="Del Olmo V."/>
            <person name="Hegedusova E."/>
            <person name="Saus E."/>
            <person name="Pryszcz L."/>
            <person name="Cillingova A."/>
            <person name="Nosek J."/>
            <person name="Gabaldon T."/>
        </authorList>
    </citation>
    <scope>NUCLEOTIDE SEQUENCE</scope>
    <source>
        <strain evidence="12">CBS 10844</strain>
    </source>
</reference>
<evidence type="ECO:0000256" key="1">
    <source>
        <dbReference type="ARBA" id="ARBA00001933"/>
    </source>
</evidence>
<keyword evidence="5" id="KW-0456">Lyase</keyword>
<keyword evidence="13" id="KW-1185">Reference proteome</keyword>
<accession>A0AAI9SZ94</accession>
<dbReference type="PANTHER" id="PTHR48097:SF9">
    <property type="entry name" value="L-THREONINE ALDOLASE"/>
    <property type="match status" value="1"/>
</dbReference>
<keyword evidence="3" id="KW-0808">Transferase</keyword>
<dbReference type="InterPro" id="IPR015421">
    <property type="entry name" value="PyrdxlP-dep_Trfase_major"/>
</dbReference>
<dbReference type="GO" id="GO:0008897">
    <property type="term" value="F:holo-[acyl-carrier-protein] synthase activity"/>
    <property type="evidence" value="ECO:0007669"/>
    <property type="project" value="InterPro"/>
</dbReference>
<dbReference type="Pfam" id="PF01648">
    <property type="entry name" value="ACPS"/>
    <property type="match status" value="1"/>
</dbReference>
<evidence type="ECO:0000259" key="10">
    <source>
        <dbReference type="Pfam" id="PF01212"/>
    </source>
</evidence>
<comment type="caution">
    <text evidence="12">The sequence shown here is derived from an EMBL/GenBank/DDBJ whole genome shotgun (WGS) entry which is preliminary data.</text>
</comment>
<dbReference type="InterPro" id="IPR037143">
    <property type="entry name" value="4-PPantetheinyl_Trfase_dom_sf"/>
</dbReference>
<dbReference type="Gene3D" id="3.90.1150.10">
    <property type="entry name" value="Aspartate Aminotransferase, domain 1"/>
    <property type="match status" value="1"/>
</dbReference>
<keyword evidence="4" id="KW-0663">Pyridoxal phosphate</keyword>
<sequence>MDLSVFSVQSPAHNDFRSDTFTTPTVSMIQSLSTTTLGDAVYNEDAKTIELEKKVSALTGKEAGLFCVSGTLSNQLAMRVNLTQPPYSILCDYRGHVYEHEAGGMSTLTQARAQPIHPKNGRYLTLKDDILPNFVPDDGEIHGAPTKLICLENTLHGMIFPLDEIKRISQFCKDNNVKLHLDGARLWNASAATGISLQKYSKYFDSVSLCLSKTLGAPVGTVLVGDADFIRKANHFKKQNGGGIRQSGLLASMAIIAIDENFPKLPATHEMAKQLGQLCEEKGIILEHPVETNFVFVDIAANKINPEKLVEISDKHAVKVYSGRVAFHYQISKESFDAVKKVILEAFDELTLDDIAESDVIVVTTKLSKDLIEFFEDDYNFETSLRLLDDLKLQTFIQSISSKLKYKQLATQLFTRYVVNSLLKRPYFEKINFGYSKHGKPFIDRFQFNTSSSNDIIAIAVSLHLPIGIDLSHSEQNISSVNYLSQFEPIFHDSELSQVDTYFRFNHFWTLKESFTKLLGCGLNINLADFYFRVGNEFDESRGGGIYPYSTMQSSVQTRYELSWFNEIEVNAEKLFNQENEFVQGFNNEFYCYSSVLENGDQVRLPVIISIVTPFKAEKIHCLDIKLSRLLLNE</sequence>
<evidence type="ECO:0000313" key="12">
    <source>
        <dbReference type="EMBL" id="KAI3405898.2"/>
    </source>
</evidence>
<comment type="catalytic activity">
    <reaction evidence="7">
        <text>L-allo-threonine = acetaldehyde + glycine</text>
        <dbReference type="Rhea" id="RHEA:26209"/>
        <dbReference type="ChEBI" id="CHEBI:15343"/>
        <dbReference type="ChEBI" id="CHEBI:57305"/>
        <dbReference type="ChEBI" id="CHEBI:58585"/>
        <dbReference type="EC" id="4.1.2.48"/>
    </reaction>
</comment>
<evidence type="ECO:0000256" key="6">
    <source>
        <dbReference type="ARBA" id="ARBA00050410"/>
    </source>
</evidence>
<dbReference type="InterPro" id="IPR008278">
    <property type="entry name" value="4-PPantetheinyl_Trfase_dom"/>
</dbReference>
<dbReference type="InterPro" id="IPR015424">
    <property type="entry name" value="PyrdxlP-dep_Trfase"/>
</dbReference>
<dbReference type="GO" id="GO:0008732">
    <property type="term" value="F:L-allo-threonine aldolase activity"/>
    <property type="evidence" value="ECO:0007669"/>
    <property type="project" value="TreeGrafter"/>
</dbReference>
<dbReference type="NCBIfam" id="NF041359">
    <property type="entry name" value="GntG_guanitoxin"/>
    <property type="match status" value="1"/>
</dbReference>
<evidence type="ECO:0000256" key="2">
    <source>
        <dbReference type="ARBA" id="ARBA00006966"/>
    </source>
</evidence>
<dbReference type="GeneID" id="73378734"/>
<gene>
    <name evidence="12" type="ORF">KGF56_001117</name>
</gene>
<evidence type="ECO:0000313" key="13">
    <source>
        <dbReference type="Proteomes" id="UP001202479"/>
    </source>
</evidence>
<dbReference type="PANTHER" id="PTHR48097">
    <property type="entry name" value="L-THREONINE ALDOLASE-RELATED"/>
    <property type="match status" value="1"/>
</dbReference>
<dbReference type="GO" id="GO:0006567">
    <property type="term" value="P:L-threonine catabolic process"/>
    <property type="evidence" value="ECO:0007669"/>
    <property type="project" value="TreeGrafter"/>
</dbReference>
<dbReference type="AlphaFoldDB" id="A0AAI9SZ94"/>
<name>A0AAI9SZ94_9ASCO</name>
<evidence type="ECO:0000256" key="8">
    <source>
        <dbReference type="ARBA" id="ARBA00060555"/>
    </source>
</evidence>
<evidence type="ECO:0000256" key="7">
    <source>
        <dbReference type="ARBA" id="ARBA00050939"/>
    </source>
</evidence>
<dbReference type="GO" id="GO:0005829">
    <property type="term" value="C:cytosol"/>
    <property type="evidence" value="ECO:0007669"/>
    <property type="project" value="TreeGrafter"/>
</dbReference>
<evidence type="ECO:0000256" key="5">
    <source>
        <dbReference type="ARBA" id="ARBA00023239"/>
    </source>
</evidence>
<dbReference type="EMBL" id="JAHUZD010000026">
    <property type="protein sequence ID" value="KAI3405898.2"/>
    <property type="molecule type" value="Genomic_DNA"/>
</dbReference>
<proteinExistence type="inferred from homology"/>
<comment type="catalytic activity">
    <reaction evidence="6">
        <text>L-threonine = acetaldehyde + glycine</text>
        <dbReference type="Rhea" id="RHEA:19625"/>
        <dbReference type="ChEBI" id="CHEBI:15343"/>
        <dbReference type="ChEBI" id="CHEBI:57305"/>
        <dbReference type="ChEBI" id="CHEBI:57926"/>
        <dbReference type="EC" id="4.1.2.48"/>
    </reaction>
</comment>
<protein>
    <recommendedName>
        <fullName evidence="9">low-specificity L-threonine aldolase</fullName>
        <ecNumber evidence="9">4.1.2.48</ecNumber>
    </recommendedName>
</protein>
<evidence type="ECO:0000256" key="3">
    <source>
        <dbReference type="ARBA" id="ARBA00022679"/>
    </source>
</evidence>
<dbReference type="RefSeq" id="XP_049181643.1">
    <property type="nucleotide sequence ID" value="XM_049322206.1"/>
</dbReference>
<dbReference type="SUPFAM" id="SSF56214">
    <property type="entry name" value="4'-phosphopantetheinyl transferase"/>
    <property type="match status" value="2"/>
</dbReference>
<dbReference type="CDD" id="cd06502">
    <property type="entry name" value="TA_like"/>
    <property type="match status" value="1"/>
</dbReference>
<dbReference type="EC" id="4.1.2.48" evidence="9"/>
<evidence type="ECO:0000256" key="4">
    <source>
        <dbReference type="ARBA" id="ARBA00022898"/>
    </source>
</evidence>
<evidence type="ECO:0000259" key="11">
    <source>
        <dbReference type="Pfam" id="PF01648"/>
    </source>
</evidence>
<dbReference type="Pfam" id="PF01212">
    <property type="entry name" value="Beta_elim_lyase"/>
    <property type="match status" value="1"/>
</dbReference>